<evidence type="ECO:0000259" key="1">
    <source>
        <dbReference type="Pfam" id="PF01551"/>
    </source>
</evidence>
<dbReference type="PANTHER" id="PTHR21666:SF270">
    <property type="entry name" value="MUREIN HYDROLASE ACTIVATOR ENVC"/>
    <property type="match status" value="1"/>
</dbReference>
<dbReference type="InterPro" id="IPR050570">
    <property type="entry name" value="Cell_wall_metabolism_enzyme"/>
</dbReference>
<evidence type="ECO:0000313" key="3">
    <source>
        <dbReference type="Proteomes" id="UP000824035"/>
    </source>
</evidence>
<evidence type="ECO:0000313" key="2">
    <source>
        <dbReference type="EMBL" id="HIZ30452.1"/>
    </source>
</evidence>
<name>A0A9D2E441_9FIRM</name>
<dbReference type="Gene3D" id="2.70.70.10">
    <property type="entry name" value="Glucose Permease (Domain IIA)"/>
    <property type="match status" value="1"/>
</dbReference>
<organism evidence="2 3">
    <name type="scientific">Candidatus Allofournierella merdipullorum</name>
    <dbReference type="NCBI Taxonomy" id="2838595"/>
    <lineage>
        <taxon>Bacteria</taxon>
        <taxon>Bacillati</taxon>
        <taxon>Bacillota</taxon>
        <taxon>Clostridia</taxon>
        <taxon>Eubacteriales</taxon>
        <taxon>Oscillospiraceae</taxon>
        <taxon>Allofournierella</taxon>
    </lineage>
</organism>
<dbReference type="PANTHER" id="PTHR21666">
    <property type="entry name" value="PEPTIDASE-RELATED"/>
    <property type="match status" value="1"/>
</dbReference>
<gene>
    <name evidence="2" type="ORF">H9813_04345</name>
</gene>
<dbReference type="EMBL" id="DXBV01000038">
    <property type="protein sequence ID" value="HIZ30452.1"/>
    <property type="molecule type" value="Genomic_DNA"/>
</dbReference>
<protein>
    <submittedName>
        <fullName evidence="2">M23 family metallopeptidase</fullName>
    </submittedName>
</protein>
<dbReference type="GO" id="GO:0004222">
    <property type="term" value="F:metalloendopeptidase activity"/>
    <property type="evidence" value="ECO:0007669"/>
    <property type="project" value="TreeGrafter"/>
</dbReference>
<accession>A0A9D2E441</accession>
<dbReference type="Proteomes" id="UP000824035">
    <property type="component" value="Unassembled WGS sequence"/>
</dbReference>
<reference evidence="2" key="2">
    <citation type="submission" date="2021-04" db="EMBL/GenBank/DDBJ databases">
        <authorList>
            <person name="Gilroy R."/>
        </authorList>
    </citation>
    <scope>NUCLEOTIDE SEQUENCE</scope>
    <source>
        <strain evidence="2">ChiGjej4B4-18154</strain>
    </source>
</reference>
<dbReference type="CDD" id="cd12797">
    <property type="entry name" value="M23_peptidase"/>
    <property type="match status" value="1"/>
</dbReference>
<dbReference type="InterPro" id="IPR011055">
    <property type="entry name" value="Dup_hybrid_motif"/>
</dbReference>
<dbReference type="Pfam" id="PF01551">
    <property type="entry name" value="Peptidase_M23"/>
    <property type="match status" value="1"/>
</dbReference>
<dbReference type="SUPFAM" id="SSF51261">
    <property type="entry name" value="Duplicated hybrid motif"/>
    <property type="match status" value="1"/>
</dbReference>
<proteinExistence type="predicted"/>
<dbReference type="InterPro" id="IPR016047">
    <property type="entry name" value="M23ase_b-sheet_dom"/>
</dbReference>
<sequence length="425" mass="45286">MKRALLWLLMVLLFTALVLGGALGFFYYSTNEDDLPAANVTLAGQPLTEAAGYQWELPVLGGVLWREFSLSPSLASVELEPVTTPSAALELAEGMTADGTLLTLKTAGGVTAFEGTAAEWKNFTFPRNGEYSLTIKAGRQASDRRPAKPAGYYQYQCRFWVNVQPTLTLSTRQAAQGDVVAVYVSGALGAGGTPPTAQCDLGPVWFRPTQNGWLGYLPVTYNAEGGDYEVTVTLADTNLSATLSVRSTEYSSVQVSSGSSATAEANEEFRRAIWALYDQGSNEARWTGAFQYPAQGTSIFQPYGAYLYDGETSAGRAANLTLLCPENALAISPAAGRVAYVGELKLTGNTVVIDHGCGVKSYLFGLESISGIATGDEVTAGQGLGIAGRKLIWEVRIGNKSVNPQKLTRGGSDGLFYRPVGDELR</sequence>
<comment type="caution">
    <text evidence="2">The sequence shown here is derived from an EMBL/GenBank/DDBJ whole genome shotgun (WGS) entry which is preliminary data.</text>
</comment>
<feature type="domain" description="M23ase beta-sheet core" evidence="1">
    <location>
        <begin position="323"/>
        <end position="404"/>
    </location>
</feature>
<dbReference type="AlphaFoldDB" id="A0A9D2E441"/>
<reference evidence="2" key="1">
    <citation type="journal article" date="2021" name="PeerJ">
        <title>Extensive microbial diversity within the chicken gut microbiome revealed by metagenomics and culture.</title>
        <authorList>
            <person name="Gilroy R."/>
            <person name="Ravi A."/>
            <person name="Getino M."/>
            <person name="Pursley I."/>
            <person name="Horton D.L."/>
            <person name="Alikhan N.F."/>
            <person name="Baker D."/>
            <person name="Gharbi K."/>
            <person name="Hall N."/>
            <person name="Watson M."/>
            <person name="Adriaenssens E.M."/>
            <person name="Foster-Nyarko E."/>
            <person name="Jarju S."/>
            <person name="Secka A."/>
            <person name="Antonio M."/>
            <person name="Oren A."/>
            <person name="Chaudhuri R.R."/>
            <person name="La Ragione R."/>
            <person name="Hildebrand F."/>
            <person name="Pallen M.J."/>
        </authorList>
    </citation>
    <scope>NUCLEOTIDE SEQUENCE</scope>
    <source>
        <strain evidence="2">ChiGjej4B4-18154</strain>
    </source>
</reference>